<dbReference type="InterPro" id="IPR001478">
    <property type="entry name" value="PDZ"/>
</dbReference>
<organism evidence="3 4">
    <name type="scientific">Limulus polyphemus</name>
    <name type="common">Atlantic horseshoe crab</name>
    <dbReference type="NCBI Taxonomy" id="6850"/>
    <lineage>
        <taxon>Eukaryota</taxon>
        <taxon>Metazoa</taxon>
        <taxon>Ecdysozoa</taxon>
        <taxon>Arthropoda</taxon>
        <taxon>Chelicerata</taxon>
        <taxon>Merostomata</taxon>
        <taxon>Xiphosura</taxon>
        <taxon>Limulidae</taxon>
        <taxon>Limulus</taxon>
    </lineage>
</organism>
<protein>
    <submittedName>
        <fullName evidence="4">Protein piccolo-like</fullName>
    </submittedName>
</protein>
<dbReference type="PANTHER" id="PTHR14113">
    <property type="entry name" value="PICCOLO/BASSOON"/>
    <property type="match status" value="1"/>
</dbReference>
<dbReference type="CDD" id="cd06714">
    <property type="entry name" value="PDZ_RIM-like"/>
    <property type="match status" value="1"/>
</dbReference>
<gene>
    <name evidence="4" type="primary">LOC111084043</name>
</gene>
<name>A0ABM1RYS5_LIMPO</name>
<reference evidence="4" key="1">
    <citation type="submission" date="2025-08" db="UniProtKB">
        <authorList>
            <consortium name="RefSeq"/>
        </authorList>
    </citation>
    <scope>IDENTIFICATION</scope>
    <source>
        <tissue evidence="4">Muscle</tissue>
    </source>
</reference>
<evidence type="ECO:0000313" key="4">
    <source>
        <dbReference type="RefSeq" id="XP_022236530.1"/>
    </source>
</evidence>
<dbReference type="PANTHER" id="PTHR14113:SF6">
    <property type="entry name" value="PROTEIN PICCOLO"/>
    <property type="match status" value="1"/>
</dbReference>
<dbReference type="InterPro" id="IPR052098">
    <property type="entry name" value="Presynaptic_Scaffold_Bsn/Pclo"/>
</dbReference>
<dbReference type="Pfam" id="PF00595">
    <property type="entry name" value="PDZ"/>
    <property type="match status" value="1"/>
</dbReference>
<feature type="non-terminal residue" evidence="4">
    <location>
        <position position="1"/>
    </location>
</feature>
<feature type="compositionally biased region" description="Polar residues" evidence="1">
    <location>
        <begin position="132"/>
        <end position="151"/>
    </location>
</feature>
<dbReference type="RefSeq" id="XP_022236530.1">
    <property type="nucleotide sequence ID" value="XM_022380822.1"/>
</dbReference>
<feature type="compositionally biased region" description="Basic and acidic residues" evidence="1">
    <location>
        <begin position="117"/>
        <end position="130"/>
    </location>
</feature>
<dbReference type="SUPFAM" id="SSF50156">
    <property type="entry name" value="PDZ domain-like"/>
    <property type="match status" value="1"/>
</dbReference>
<dbReference type="InterPro" id="IPR036034">
    <property type="entry name" value="PDZ_sf"/>
</dbReference>
<feature type="region of interest" description="Disordered" evidence="1">
    <location>
        <begin position="110"/>
        <end position="180"/>
    </location>
</feature>
<dbReference type="GeneID" id="111084043"/>
<dbReference type="PROSITE" id="PS50106">
    <property type="entry name" value="PDZ"/>
    <property type="match status" value="1"/>
</dbReference>
<dbReference type="SMART" id="SM00228">
    <property type="entry name" value="PDZ"/>
    <property type="match status" value="1"/>
</dbReference>
<dbReference type="Proteomes" id="UP000694941">
    <property type="component" value="Unplaced"/>
</dbReference>
<keyword evidence="3" id="KW-1185">Reference proteome</keyword>
<proteinExistence type="predicted"/>
<evidence type="ECO:0000313" key="3">
    <source>
        <dbReference type="Proteomes" id="UP000694941"/>
    </source>
</evidence>
<feature type="domain" description="PDZ" evidence="2">
    <location>
        <begin position="17"/>
        <end position="111"/>
    </location>
</feature>
<sequence length="180" mass="19803">NFVASKVKHKYEFPVKRILLTSDRKEGSDSGNGLGMKIAGGREIPGSNGMIGAFIVEVSPGGVVETLGEVQEGDLVLEWNGIPLTGRTYDDVQRITKSTREEVEIVIQRMEPQAIRNEPETTSNHKHEPRSLPSSFESGDKYLSSSSSHSTVDGLVSKEQHRKGKLKPTDKYLCNSSHHS</sequence>
<evidence type="ECO:0000256" key="1">
    <source>
        <dbReference type="SAM" id="MobiDB-lite"/>
    </source>
</evidence>
<dbReference type="Gene3D" id="2.30.42.10">
    <property type="match status" value="1"/>
</dbReference>
<evidence type="ECO:0000259" key="2">
    <source>
        <dbReference type="PROSITE" id="PS50106"/>
    </source>
</evidence>
<accession>A0ABM1RYS5</accession>